<dbReference type="STRING" id="511995.CFPG_214"/>
<feature type="transmembrane region" description="Helical" evidence="1">
    <location>
        <begin position="6"/>
        <end position="26"/>
    </location>
</feature>
<dbReference type="Proteomes" id="UP000000723">
    <property type="component" value="Chromosome"/>
</dbReference>
<reference evidence="3" key="1">
    <citation type="journal article" date="2008" name="Science">
        <title>Genome of an endosymbiont coupling N2 fixation to cellulolysis within RT protist cells in termite gut.</title>
        <authorList>
            <person name="Hongoh Y."/>
            <person name="Sharma V.K."/>
            <person name="Prakash T."/>
            <person name="Noda S."/>
            <person name="Toh H."/>
            <person name="Taylor T.D."/>
            <person name="Kudo T."/>
            <person name="Sakaki Y."/>
            <person name="Toyoda A."/>
            <person name="Hattori M."/>
            <person name="Ohkuma M."/>
        </authorList>
    </citation>
    <scope>NUCLEOTIDE SEQUENCE [LARGE SCALE GENOMIC DNA]</scope>
</reference>
<evidence type="ECO:0000256" key="1">
    <source>
        <dbReference type="SAM" id="Phobius"/>
    </source>
</evidence>
<gene>
    <name evidence="2" type="ordered locus">CFPG_214</name>
</gene>
<protein>
    <submittedName>
        <fullName evidence="2">Cell division protein FtsQ</fullName>
    </submittedName>
</protein>
<dbReference type="HOGENOM" id="CLU_064655_0_1_10"/>
<name>B6YQK5_AZOPC</name>
<dbReference type="EMBL" id="AP010656">
    <property type="protein sequence ID" value="BAG83477.1"/>
    <property type="molecule type" value="Genomic_DNA"/>
</dbReference>
<dbReference type="OrthoDB" id="1466667at2"/>
<dbReference type="AlphaFoldDB" id="B6YQK5"/>
<dbReference type="KEGG" id="aps:CFPG_214"/>
<organism evidence="2 3">
    <name type="scientific">Azobacteroides pseudotrichonymphae genomovar. CFP2</name>
    <dbReference type="NCBI Taxonomy" id="511995"/>
    <lineage>
        <taxon>Bacteria</taxon>
        <taxon>Pseudomonadati</taxon>
        <taxon>Bacteroidota</taxon>
        <taxon>Bacteroidia</taxon>
        <taxon>Bacteroidales</taxon>
        <taxon>Candidatus Azobacteroides</taxon>
    </lineage>
</organism>
<keyword evidence="2" id="KW-0131">Cell cycle</keyword>
<sequence>MLKKIIHIGIVFLLIVYFIFIVIFINPNLNREKCTKVVVDIAGNDTVSYVSTMQVYSFLKEKKLDPIKKNMLEINTKTIEKTLEKHGFIKKAEVYKTISSAIRIKIYQRIPILRIISNNIDYYIDSDRKIISIPVGFAVCVPLASGIFDEKFAIEKLYPLAVFLQKNEFWNAQIEQIYVNNDLEIELIPRLGNYRIVLGEMKNFENKLDNLIFFYKKVLNVLGWNRYSIINLKYRNQIVCTKN</sequence>
<dbReference type="eggNOG" id="COG1589">
    <property type="taxonomic scope" value="Bacteria"/>
</dbReference>
<keyword evidence="1" id="KW-1133">Transmembrane helix</keyword>
<keyword evidence="1" id="KW-0472">Membrane</keyword>
<dbReference type="RefSeq" id="WP_012573238.1">
    <property type="nucleotide sequence ID" value="NC_011565.1"/>
</dbReference>
<evidence type="ECO:0000313" key="2">
    <source>
        <dbReference type="EMBL" id="BAG83477.1"/>
    </source>
</evidence>
<proteinExistence type="predicted"/>
<keyword evidence="3" id="KW-1185">Reference proteome</keyword>
<keyword evidence="2" id="KW-0132">Cell division</keyword>
<keyword evidence="1" id="KW-0812">Transmembrane</keyword>
<dbReference type="GO" id="GO:0051301">
    <property type="term" value="P:cell division"/>
    <property type="evidence" value="ECO:0007669"/>
    <property type="project" value="UniProtKB-KW"/>
</dbReference>
<accession>B6YQK5</accession>
<evidence type="ECO:0000313" key="3">
    <source>
        <dbReference type="Proteomes" id="UP000000723"/>
    </source>
</evidence>